<feature type="signal peptide" evidence="1">
    <location>
        <begin position="1"/>
        <end position="18"/>
    </location>
</feature>
<dbReference type="EMBL" id="UYYB01095844">
    <property type="protein sequence ID" value="VDM75791.1"/>
    <property type="molecule type" value="Genomic_DNA"/>
</dbReference>
<gene>
    <name evidence="2" type="ORF">SVUK_LOCUS10789</name>
</gene>
<protein>
    <submittedName>
        <fullName evidence="2">Uncharacterized protein</fullName>
    </submittedName>
</protein>
<accession>A0A3P7ISB3</accession>
<name>A0A3P7ISB3_STRVU</name>
<evidence type="ECO:0000313" key="2">
    <source>
        <dbReference type="EMBL" id="VDM75791.1"/>
    </source>
</evidence>
<proteinExistence type="predicted"/>
<sequence length="89" mass="9995">MRSELIVLISVMMLSVQALLQLPRKCGWQGASSVQDLVGTIQNREPLDADEIVDLVGTIQNREPLDADEIVEWRKGEGVLRDPRIQLDL</sequence>
<evidence type="ECO:0000313" key="3">
    <source>
        <dbReference type="Proteomes" id="UP000270094"/>
    </source>
</evidence>
<evidence type="ECO:0000256" key="1">
    <source>
        <dbReference type="SAM" id="SignalP"/>
    </source>
</evidence>
<reference evidence="2 3" key="1">
    <citation type="submission" date="2018-11" db="EMBL/GenBank/DDBJ databases">
        <authorList>
            <consortium name="Pathogen Informatics"/>
        </authorList>
    </citation>
    <scope>NUCLEOTIDE SEQUENCE [LARGE SCALE GENOMIC DNA]</scope>
</reference>
<keyword evidence="3" id="KW-1185">Reference proteome</keyword>
<keyword evidence="1" id="KW-0732">Signal</keyword>
<dbReference type="Proteomes" id="UP000270094">
    <property type="component" value="Unassembled WGS sequence"/>
</dbReference>
<feature type="chain" id="PRO_5018014859" evidence="1">
    <location>
        <begin position="19"/>
        <end position="89"/>
    </location>
</feature>
<organism evidence="2 3">
    <name type="scientific">Strongylus vulgaris</name>
    <name type="common">Blood worm</name>
    <dbReference type="NCBI Taxonomy" id="40348"/>
    <lineage>
        <taxon>Eukaryota</taxon>
        <taxon>Metazoa</taxon>
        <taxon>Ecdysozoa</taxon>
        <taxon>Nematoda</taxon>
        <taxon>Chromadorea</taxon>
        <taxon>Rhabditida</taxon>
        <taxon>Rhabditina</taxon>
        <taxon>Rhabditomorpha</taxon>
        <taxon>Strongyloidea</taxon>
        <taxon>Strongylidae</taxon>
        <taxon>Strongylus</taxon>
    </lineage>
</organism>
<dbReference type="AlphaFoldDB" id="A0A3P7ISB3"/>